<evidence type="ECO:0000256" key="6">
    <source>
        <dbReference type="ARBA" id="ARBA00022989"/>
    </source>
</evidence>
<dbReference type="PANTHER" id="PTHR33908:SF11">
    <property type="entry name" value="MEMBRANE PROTEIN"/>
    <property type="match status" value="1"/>
</dbReference>
<dbReference type="InterPro" id="IPR050297">
    <property type="entry name" value="LipidA_mod_glycosyltrf_83"/>
</dbReference>
<evidence type="ECO:0000313" key="11">
    <source>
        <dbReference type="Proteomes" id="UP000594468"/>
    </source>
</evidence>
<accession>A0A7S8EBL9</accession>
<evidence type="ECO:0000256" key="2">
    <source>
        <dbReference type="ARBA" id="ARBA00022475"/>
    </source>
</evidence>
<evidence type="ECO:0000256" key="7">
    <source>
        <dbReference type="ARBA" id="ARBA00023136"/>
    </source>
</evidence>
<keyword evidence="7 8" id="KW-0472">Membrane</keyword>
<dbReference type="RefSeq" id="WP_195171998.1">
    <property type="nucleotide sequence ID" value="NZ_CP062983.1"/>
</dbReference>
<feature type="transmembrane region" description="Helical" evidence="8">
    <location>
        <begin position="150"/>
        <end position="167"/>
    </location>
</feature>
<feature type="transmembrane region" description="Helical" evidence="8">
    <location>
        <begin position="219"/>
        <end position="238"/>
    </location>
</feature>
<evidence type="ECO:0000256" key="4">
    <source>
        <dbReference type="ARBA" id="ARBA00022679"/>
    </source>
</evidence>
<dbReference type="EMBL" id="CP062983">
    <property type="protein sequence ID" value="QPC83934.1"/>
    <property type="molecule type" value="Genomic_DNA"/>
</dbReference>
<feature type="transmembrane region" description="Helical" evidence="8">
    <location>
        <begin position="357"/>
        <end position="376"/>
    </location>
</feature>
<protein>
    <submittedName>
        <fullName evidence="10">Glycosyltransferase family 39 protein</fullName>
    </submittedName>
</protein>
<feature type="transmembrane region" description="Helical" evidence="8">
    <location>
        <begin position="194"/>
        <end position="212"/>
    </location>
</feature>
<evidence type="ECO:0000256" key="8">
    <source>
        <dbReference type="SAM" id="Phobius"/>
    </source>
</evidence>
<evidence type="ECO:0000259" key="9">
    <source>
        <dbReference type="Pfam" id="PF13231"/>
    </source>
</evidence>
<dbReference type="InterPro" id="IPR038731">
    <property type="entry name" value="RgtA/B/C-like"/>
</dbReference>
<evidence type="ECO:0000256" key="5">
    <source>
        <dbReference type="ARBA" id="ARBA00022692"/>
    </source>
</evidence>
<gene>
    <name evidence="10" type="ORF">G4Y79_06025</name>
</gene>
<sequence>MPRLQKHHGILLLICGLALLLRLSLMPMVHNPGLHDALHYYNLGTRLVGGHGYSIDYVWHYNTMPAQIEHPTDHWMPLTGTLVAASMSLFGINHWAAILPFVLMGAALPLLVYAAARQMTLDIRTSLIAAALSVAIPEIVWQSLRPLTTLPQIWCYGGAMLALIAALRHGRWWQYALCGLCIGLAYLNRNDALLLAPMIVLMVFIVARWGSYYGYRVHWLRIVLVPVVALLTVAPWLIRNIEVLGELGTSATTKVMLMTTYEEVYTYDDPITVNTWLDQGIGAIISKRLFELAASFKQMATFASPVLPLLIAGGILLMIQQRDLAHGLPVAPVLIVLLVTLVVYPFLLPYYNQAGSFRTAYVSLLPMLLPIAAYAIHTAVSNPRWQVMTAVLIVIWSAALAWDTVRLDTAFNDAYYASMKDISETALALPDITGDGDIQLMAQDPFMLRYYGIRSVVVPYHSIEDVLAAAERYAIDYVMLPTAWSDLDAFYGGRAEPDPHFELAAAIPRGSQSPIELYAIHPDTADASD</sequence>
<keyword evidence="11" id="KW-1185">Reference proteome</keyword>
<proteinExistence type="predicted"/>
<feature type="transmembrane region" description="Helical" evidence="8">
    <location>
        <begin position="331"/>
        <end position="351"/>
    </location>
</feature>
<keyword evidence="2" id="KW-1003">Cell membrane</keyword>
<keyword evidence="5 8" id="KW-0812">Transmembrane</keyword>
<dbReference type="GO" id="GO:0009103">
    <property type="term" value="P:lipopolysaccharide biosynthetic process"/>
    <property type="evidence" value="ECO:0007669"/>
    <property type="project" value="UniProtKB-ARBA"/>
</dbReference>
<keyword evidence="6 8" id="KW-1133">Transmembrane helix</keyword>
<feature type="transmembrane region" description="Helical" evidence="8">
    <location>
        <begin position="127"/>
        <end position="144"/>
    </location>
</feature>
<reference evidence="10 11" key="1">
    <citation type="submission" date="2020-02" db="EMBL/GenBank/DDBJ databases">
        <authorList>
            <person name="Zheng R.K."/>
            <person name="Sun C.M."/>
        </authorList>
    </citation>
    <scope>NUCLEOTIDE SEQUENCE [LARGE SCALE GENOMIC DNA]</scope>
    <source>
        <strain evidence="11">rifampicinis</strain>
    </source>
</reference>
<evidence type="ECO:0000256" key="1">
    <source>
        <dbReference type="ARBA" id="ARBA00004651"/>
    </source>
</evidence>
<feature type="transmembrane region" description="Helical" evidence="8">
    <location>
        <begin position="95"/>
        <end position="115"/>
    </location>
</feature>
<evidence type="ECO:0000313" key="10">
    <source>
        <dbReference type="EMBL" id="QPC83934.1"/>
    </source>
</evidence>
<dbReference type="GO" id="GO:0005886">
    <property type="term" value="C:plasma membrane"/>
    <property type="evidence" value="ECO:0007669"/>
    <property type="project" value="UniProtKB-SubCell"/>
</dbReference>
<feature type="transmembrane region" description="Helical" evidence="8">
    <location>
        <begin position="299"/>
        <end position="319"/>
    </location>
</feature>
<organism evidence="10 11">
    <name type="scientific">Phototrophicus methaneseepsis</name>
    <dbReference type="NCBI Taxonomy" id="2710758"/>
    <lineage>
        <taxon>Bacteria</taxon>
        <taxon>Bacillati</taxon>
        <taxon>Chloroflexota</taxon>
        <taxon>Candidatus Thermofontia</taxon>
        <taxon>Phototrophicales</taxon>
        <taxon>Phototrophicaceae</taxon>
        <taxon>Phototrophicus</taxon>
    </lineage>
</organism>
<dbReference type="GO" id="GO:0016763">
    <property type="term" value="F:pentosyltransferase activity"/>
    <property type="evidence" value="ECO:0007669"/>
    <property type="project" value="TreeGrafter"/>
</dbReference>
<keyword evidence="3" id="KW-0328">Glycosyltransferase</keyword>
<comment type="subcellular location">
    <subcellularLocation>
        <location evidence="1">Cell membrane</location>
        <topology evidence="1">Multi-pass membrane protein</topology>
    </subcellularLocation>
</comment>
<dbReference type="Pfam" id="PF13231">
    <property type="entry name" value="PMT_2"/>
    <property type="match status" value="1"/>
</dbReference>
<feature type="domain" description="Glycosyltransferase RgtA/B/C/D-like" evidence="9">
    <location>
        <begin position="77"/>
        <end position="236"/>
    </location>
</feature>
<name>A0A7S8EBL9_9CHLR</name>
<evidence type="ECO:0000256" key="3">
    <source>
        <dbReference type="ARBA" id="ARBA00022676"/>
    </source>
</evidence>
<dbReference type="PANTHER" id="PTHR33908">
    <property type="entry name" value="MANNOSYLTRANSFERASE YKCB-RELATED"/>
    <property type="match status" value="1"/>
</dbReference>
<dbReference type="Proteomes" id="UP000594468">
    <property type="component" value="Chromosome"/>
</dbReference>
<keyword evidence="4 10" id="KW-0808">Transferase</keyword>
<feature type="transmembrane region" description="Helical" evidence="8">
    <location>
        <begin position="385"/>
        <end position="402"/>
    </location>
</feature>
<dbReference type="KEGG" id="pmet:G4Y79_06025"/>
<dbReference type="AlphaFoldDB" id="A0A7S8EBL9"/>